<gene>
    <name evidence="1" type="ORF">KTO63_04630</name>
</gene>
<organism evidence="1 2">
    <name type="scientific">Pinibacter aurantiacus</name>
    <dbReference type="NCBI Taxonomy" id="2851599"/>
    <lineage>
        <taxon>Bacteria</taxon>
        <taxon>Pseudomonadati</taxon>
        <taxon>Bacteroidota</taxon>
        <taxon>Chitinophagia</taxon>
        <taxon>Chitinophagales</taxon>
        <taxon>Chitinophagaceae</taxon>
        <taxon>Pinibacter</taxon>
    </lineage>
</organism>
<sequence>MKMLWCWRCKMEVPMMNEEEYKNALKLYADGIRDKDTYPDFQTRFKAVLDFYNKATGWEAKHPNAILHHRIALYGPPCEKCGKPYRTDKASFCAACGNKRP</sequence>
<evidence type="ECO:0000313" key="1">
    <source>
        <dbReference type="EMBL" id="MBV4356424.1"/>
    </source>
</evidence>
<name>A0A9E2S8E4_9BACT</name>
<evidence type="ECO:0008006" key="3">
    <source>
        <dbReference type="Google" id="ProtNLM"/>
    </source>
</evidence>
<dbReference type="RefSeq" id="WP_217790020.1">
    <property type="nucleotide sequence ID" value="NZ_JAHSPG010000002.1"/>
</dbReference>
<protein>
    <recommendedName>
        <fullName evidence="3">Zinc ribbon domain-containing protein</fullName>
    </recommendedName>
</protein>
<dbReference type="AlphaFoldDB" id="A0A9E2S8E4"/>
<evidence type="ECO:0000313" key="2">
    <source>
        <dbReference type="Proteomes" id="UP000812270"/>
    </source>
</evidence>
<dbReference type="EMBL" id="JAHSPG010000002">
    <property type="protein sequence ID" value="MBV4356424.1"/>
    <property type="molecule type" value="Genomic_DNA"/>
</dbReference>
<comment type="caution">
    <text evidence="1">The sequence shown here is derived from an EMBL/GenBank/DDBJ whole genome shotgun (WGS) entry which is preliminary data.</text>
</comment>
<proteinExistence type="predicted"/>
<reference evidence="1" key="1">
    <citation type="submission" date="2021-06" db="EMBL/GenBank/DDBJ databases">
        <authorList>
            <person name="Huq M.A."/>
        </authorList>
    </citation>
    <scope>NUCLEOTIDE SEQUENCE</scope>
    <source>
        <strain evidence="1">MAH-26</strain>
    </source>
</reference>
<keyword evidence="2" id="KW-1185">Reference proteome</keyword>
<accession>A0A9E2S8E4</accession>
<dbReference type="Proteomes" id="UP000812270">
    <property type="component" value="Unassembled WGS sequence"/>
</dbReference>